<dbReference type="EMBL" id="CP020880">
    <property type="protein sequence ID" value="ART76901.1"/>
    <property type="molecule type" value="Genomic_DNA"/>
</dbReference>
<keyword evidence="2" id="KW-0472">Membrane</keyword>
<proteinExistence type="predicted"/>
<dbReference type="AlphaFoldDB" id="A0A1Y0CNL1"/>
<feature type="domain" description="LysM" evidence="3">
    <location>
        <begin position="183"/>
        <end position="229"/>
    </location>
</feature>
<feature type="compositionally biased region" description="Basic and acidic residues" evidence="1">
    <location>
        <begin position="118"/>
        <end position="128"/>
    </location>
</feature>
<feature type="compositionally biased region" description="Acidic residues" evidence="1">
    <location>
        <begin position="162"/>
        <end position="177"/>
    </location>
</feature>
<evidence type="ECO:0000313" key="4">
    <source>
        <dbReference type="EMBL" id="ART76901.1"/>
    </source>
</evidence>
<evidence type="ECO:0000313" key="6">
    <source>
        <dbReference type="Proteomes" id="UP000195573"/>
    </source>
</evidence>
<dbReference type="GeneID" id="96739332"/>
<keyword evidence="2" id="KW-0812">Transmembrane</keyword>
<name>A0A1Y0CNL1_9BACI</name>
<evidence type="ECO:0000259" key="3">
    <source>
        <dbReference type="PROSITE" id="PS51782"/>
    </source>
</evidence>
<accession>A0A1Y0CNL1</accession>
<dbReference type="KEGG" id="bhk:B4U37_12980"/>
<reference evidence="5 7" key="2">
    <citation type="submission" date="2019-08" db="EMBL/GenBank/DDBJ databases">
        <title>Bacillus genomes from the desert of Cuatro Cienegas, Coahuila.</title>
        <authorList>
            <person name="Olmedo-Alvarez G."/>
        </authorList>
    </citation>
    <scope>NUCLEOTIDE SEQUENCE [LARGE SCALE GENOMIC DNA]</scope>
    <source>
        <strain evidence="5 7">CH88_3T</strain>
    </source>
</reference>
<dbReference type="RefSeq" id="WP_088018577.1">
    <property type="nucleotide sequence ID" value="NZ_CP020880.1"/>
</dbReference>
<keyword evidence="6" id="KW-1185">Reference proteome</keyword>
<keyword evidence="2" id="KW-1133">Transmembrane helix</keyword>
<evidence type="ECO:0000256" key="1">
    <source>
        <dbReference type="SAM" id="MobiDB-lite"/>
    </source>
</evidence>
<protein>
    <submittedName>
        <fullName evidence="5">LysM peptidoglycan-binding domain-containing protein</fullName>
    </submittedName>
</protein>
<evidence type="ECO:0000313" key="7">
    <source>
        <dbReference type="Proteomes" id="UP000323393"/>
    </source>
</evidence>
<evidence type="ECO:0000256" key="2">
    <source>
        <dbReference type="SAM" id="Phobius"/>
    </source>
</evidence>
<feature type="compositionally biased region" description="Basic and acidic residues" evidence="1">
    <location>
        <begin position="11"/>
        <end position="32"/>
    </location>
</feature>
<dbReference type="SMART" id="SM00257">
    <property type="entry name" value="LysM"/>
    <property type="match status" value="1"/>
</dbReference>
<dbReference type="Pfam" id="PF01476">
    <property type="entry name" value="LysM"/>
    <property type="match status" value="1"/>
</dbReference>
<dbReference type="Proteomes" id="UP000323393">
    <property type="component" value="Unassembled WGS sequence"/>
</dbReference>
<feature type="transmembrane region" description="Helical" evidence="2">
    <location>
        <begin position="47"/>
        <end position="67"/>
    </location>
</feature>
<reference evidence="4 6" key="1">
    <citation type="submission" date="2017-04" db="EMBL/GenBank/DDBJ databases">
        <title>Complete Genome Sequence of the Bacillus horikoshii 20a strain from Cuatro Cienegas, Coahuila, Mexico.</title>
        <authorList>
            <person name="Zarza E."/>
            <person name="Alcaraz L.D."/>
            <person name="Aguilar-Salinas B."/>
            <person name="Islas A."/>
            <person name="Olmedo-Alvarez G."/>
        </authorList>
    </citation>
    <scope>NUCLEOTIDE SEQUENCE [LARGE SCALE GENOMIC DNA]</scope>
    <source>
        <strain evidence="4 6">20a</strain>
    </source>
</reference>
<dbReference type="InterPro" id="IPR036779">
    <property type="entry name" value="LysM_dom_sf"/>
</dbReference>
<gene>
    <name evidence="4" type="ORF">B4U37_12980</name>
    <name evidence="5" type="ORF">FZC74_20595</name>
</gene>
<organism evidence="5 7">
    <name type="scientific">Sutcliffiella horikoshii</name>
    <dbReference type="NCBI Taxonomy" id="79883"/>
    <lineage>
        <taxon>Bacteria</taxon>
        <taxon>Bacillati</taxon>
        <taxon>Bacillota</taxon>
        <taxon>Bacilli</taxon>
        <taxon>Bacillales</taxon>
        <taxon>Bacillaceae</taxon>
        <taxon>Sutcliffiella</taxon>
    </lineage>
</organism>
<dbReference type="InterPro" id="IPR018392">
    <property type="entry name" value="LysM"/>
</dbReference>
<dbReference type="CDD" id="cd00118">
    <property type="entry name" value="LysM"/>
    <property type="match status" value="1"/>
</dbReference>
<feature type="region of interest" description="Disordered" evidence="1">
    <location>
        <begin position="1"/>
        <end position="35"/>
    </location>
</feature>
<evidence type="ECO:0000313" key="5">
    <source>
        <dbReference type="EMBL" id="TYS53658.1"/>
    </source>
</evidence>
<feature type="compositionally biased region" description="Polar residues" evidence="1">
    <location>
        <begin position="149"/>
        <end position="161"/>
    </location>
</feature>
<dbReference type="EMBL" id="VTEU01000017">
    <property type="protein sequence ID" value="TYS53658.1"/>
    <property type="molecule type" value="Genomic_DNA"/>
</dbReference>
<sequence>MENNKGLDQADGLREEVQKESNKLPSRSELHAQKRSKKTKWKVNFPFVRLIGVLFLLIPISIMAIHFNNQETNFLDKMFTPAVKNVEQISIPTNVSASTVDNVEENDEETPVEAEQVSTKDEEAKEVVDQENEADGPGKNAEKTESKSTSEQNDSAPASQPETEEKDVAEEEVEEESSNVTYVEHIVQESETLYRISMKYFSSREGESIISDHNNLVNGQVNVGQKLLIPINR</sequence>
<feature type="region of interest" description="Disordered" evidence="1">
    <location>
        <begin position="97"/>
        <end position="179"/>
    </location>
</feature>
<dbReference type="PROSITE" id="PS51782">
    <property type="entry name" value="LYSM"/>
    <property type="match status" value="1"/>
</dbReference>
<feature type="compositionally biased region" description="Acidic residues" evidence="1">
    <location>
        <begin position="102"/>
        <end position="112"/>
    </location>
</feature>
<dbReference type="Proteomes" id="UP000195573">
    <property type="component" value="Chromosome"/>
</dbReference>
<dbReference type="SUPFAM" id="SSF54106">
    <property type="entry name" value="LysM domain"/>
    <property type="match status" value="1"/>
</dbReference>
<dbReference type="Gene3D" id="3.10.350.10">
    <property type="entry name" value="LysM domain"/>
    <property type="match status" value="1"/>
</dbReference>